<dbReference type="PANTHER" id="PTHR43429">
    <property type="entry name" value="PYRIDINE NUCLEOTIDE-DISULFIDE OXIDOREDUCTASE DOMAIN-CONTAINING"/>
    <property type="match status" value="1"/>
</dbReference>
<keyword evidence="7" id="KW-0676">Redox-active center</keyword>
<protein>
    <submittedName>
        <fullName evidence="10">NADH oxidase</fullName>
    </submittedName>
</protein>
<dbReference type="PRINTS" id="PR00411">
    <property type="entry name" value="PNDRDTASEI"/>
</dbReference>
<dbReference type="InterPro" id="IPR050260">
    <property type="entry name" value="FAD-bd_OxRdtase"/>
</dbReference>
<dbReference type="KEGG" id="wei:EQG49_06365"/>
<dbReference type="SUPFAM" id="SSF55424">
    <property type="entry name" value="FAD/NAD-linked reductases, dimerisation (C-terminal) domain"/>
    <property type="match status" value="1"/>
</dbReference>
<dbReference type="Gene3D" id="3.30.390.30">
    <property type="match status" value="1"/>
</dbReference>
<dbReference type="Proteomes" id="UP000292886">
    <property type="component" value="Chromosome"/>
</dbReference>
<name>A0A4P6YTT8_9LACO</name>
<dbReference type="PANTHER" id="PTHR43429:SF1">
    <property type="entry name" value="NAD(P)H SULFUR OXIDOREDUCTASE (COA-DEPENDENT)"/>
    <property type="match status" value="1"/>
</dbReference>
<dbReference type="AlphaFoldDB" id="A0A4P6YTT8"/>
<evidence type="ECO:0000313" key="11">
    <source>
        <dbReference type="Proteomes" id="UP000292886"/>
    </source>
</evidence>
<evidence type="ECO:0000256" key="7">
    <source>
        <dbReference type="ARBA" id="ARBA00023284"/>
    </source>
</evidence>
<dbReference type="Pfam" id="PF02852">
    <property type="entry name" value="Pyr_redox_dim"/>
    <property type="match status" value="1"/>
</dbReference>
<dbReference type="RefSeq" id="WP_133363184.1">
    <property type="nucleotide sequence ID" value="NZ_CP037940.1"/>
</dbReference>
<gene>
    <name evidence="10" type="ORF">EQG49_06365</name>
</gene>
<dbReference type="InterPro" id="IPR004099">
    <property type="entry name" value="Pyr_nucl-diS_OxRdtase_dimer"/>
</dbReference>
<accession>A0A4P6YTT8</accession>
<evidence type="ECO:0000256" key="4">
    <source>
        <dbReference type="ARBA" id="ARBA00022827"/>
    </source>
</evidence>
<evidence type="ECO:0000256" key="1">
    <source>
        <dbReference type="ARBA" id="ARBA00001974"/>
    </source>
</evidence>
<evidence type="ECO:0000256" key="2">
    <source>
        <dbReference type="ARBA" id="ARBA00009130"/>
    </source>
</evidence>
<organism evidence="10 11">
    <name type="scientific">Periweissella cryptocerci</name>
    <dbReference type="NCBI Taxonomy" id="2506420"/>
    <lineage>
        <taxon>Bacteria</taxon>
        <taxon>Bacillati</taxon>
        <taxon>Bacillota</taxon>
        <taxon>Bacilli</taxon>
        <taxon>Lactobacillales</taxon>
        <taxon>Lactobacillaceae</taxon>
        <taxon>Periweissella</taxon>
    </lineage>
</organism>
<dbReference type="InterPro" id="IPR016156">
    <property type="entry name" value="FAD/NAD-linked_Rdtase_dimer_sf"/>
</dbReference>
<evidence type="ECO:0000313" key="10">
    <source>
        <dbReference type="EMBL" id="QBO36106.1"/>
    </source>
</evidence>
<dbReference type="Pfam" id="PF07992">
    <property type="entry name" value="Pyr_redox_2"/>
    <property type="match status" value="1"/>
</dbReference>
<keyword evidence="3" id="KW-0285">Flavoprotein</keyword>
<dbReference type="InterPro" id="IPR023753">
    <property type="entry name" value="FAD/NAD-binding_dom"/>
</dbReference>
<dbReference type="OrthoDB" id="9802028at2"/>
<dbReference type="SUPFAM" id="SSF51905">
    <property type="entry name" value="FAD/NAD(P)-binding domain"/>
    <property type="match status" value="1"/>
</dbReference>
<dbReference type="GO" id="GO:0016491">
    <property type="term" value="F:oxidoreductase activity"/>
    <property type="evidence" value="ECO:0007669"/>
    <property type="project" value="UniProtKB-KW"/>
</dbReference>
<keyword evidence="6" id="KW-0558">Oxidation</keyword>
<evidence type="ECO:0000256" key="5">
    <source>
        <dbReference type="ARBA" id="ARBA00023002"/>
    </source>
</evidence>
<feature type="domain" description="FAD/NAD(P)-binding" evidence="9">
    <location>
        <begin position="1"/>
        <end position="305"/>
    </location>
</feature>
<dbReference type="PRINTS" id="PR00368">
    <property type="entry name" value="FADPNR"/>
</dbReference>
<evidence type="ECO:0000259" key="9">
    <source>
        <dbReference type="Pfam" id="PF07992"/>
    </source>
</evidence>
<evidence type="ECO:0000256" key="6">
    <source>
        <dbReference type="ARBA" id="ARBA00023097"/>
    </source>
</evidence>
<keyword evidence="5" id="KW-0560">Oxidoreductase</keyword>
<dbReference type="EMBL" id="CP037940">
    <property type="protein sequence ID" value="QBO36106.1"/>
    <property type="molecule type" value="Genomic_DNA"/>
</dbReference>
<keyword evidence="11" id="KW-1185">Reference proteome</keyword>
<dbReference type="InterPro" id="IPR036188">
    <property type="entry name" value="FAD/NAD-bd_sf"/>
</dbReference>
<comment type="similarity">
    <text evidence="2">Belongs to the class-III pyridine nucleotide-disulfide oxidoreductase family.</text>
</comment>
<comment type="cofactor">
    <cofactor evidence="1">
        <name>FAD</name>
        <dbReference type="ChEBI" id="CHEBI:57692"/>
    </cofactor>
</comment>
<keyword evidence="4" id="KW-0274">FAD</keyword>
<reference evidence="11" key="1">
    <citation type="submission" date="2019-03" db="EMBL/GenBank/DDBJ databases">
        <title>Weissella sp. 26KH-42 Genome sequencing.</title>
        <authorList>
            <person name="Heo J."/>
            <person name="Kim S.-J."/>
            <person name="Kim J.-S."/>
            <person name="Hong S.-B."/>
            <person name="Kwon S.-W."/>
        </authorList>
    </citation>
    <scope>NUCLEOTIDE SEQUENCE [LARGE SCALE GENOMIC DNA]</scope>
    <source>
        <strain evidence="11">26KH-42</strain>
    </source>
</reference>
<evidence type="ECO:0000259" key="8">
    <source>
        <dbReference type="Pfam" id="PF02852"/>
    </source>
</evidence>
<dbReference type="Gene3D" id="3.50.50.60">
    <property type="entry name" value="FAD/NAD(P)-binding domain"/>
    <property type="match status" value="2"/>
</dbReference>
<proteinExistence type="inferred from homology"/>
<evidence type="ECO:0000256" key="3">
    <source>
        <dbReference type="ARBA" id="ARBA00022630"/>
    </source>
</evidence>
<sequence>MKVIVIGSTFAGTYAVQELLSMHPDAEVTIYEKEATMSFVSSGIALYLNGEVNELDNLYEVKPKSLFDLGVDIHLNTNVTNIDPTTKTIRARSLETGEEIEDSYDKLLFTPGSFPIMPPIRGIENEKVMLARNAYDAKMLSEASNSAKSLIVVGAGYIGVEIAEAFNKKGSEVTIIQGSGRVLRKYHDELYSNEIITDFEHNGVKVILSEIVEGFKDTDDGRLQVTTNKGTYVADRAIVSVGSRASSQLLRGKVELGRNGEVLVDKYMRTSNPDIMAAGDVATSFNNPANKDVYIPLGSTAVRQGTIMGMNVYEPIVKYTGTQASSGIKIYDVSTVTTGLTMAAARKNGLNADDITVQSTHRIVDKDWQKLDEAATLTVVYDKDSNYILGAQMRSRADISQTINTISIAIQKKLTIQELAVVDQVSQSTDQSFNLLNLAGKFAANKIRKNTMKKR</sequence>
<feature type="domain" description="Pyridine nucleotide-disulphide oxidoreductase dimerisation" evidence="8">
    <location>
        <begin position="331"/>
        <end position="420"/>
    </location>
</feature>